<sequence length="917" mass="104021">MAVNAPKNIGAAAPFAKAALEYTLKGWNVLPLPPNKKKSPPSKEDDEQGLGFTGRNGRLATRDDIDAWIQDKRWRKGNIAVRPGNEVTNDGEAYEVIGIDVDDYDGKSGAAHLEELIKTYGPLPNTWTSSARSDGKSGIRWFLTPVGYEYMGKPVLPSTGRASDSIEIVQRVHRYGLVFPSMHPDGMQYRWYDRGQAPDGIHVNDRIPRVQELAVLPERWWKFLTRNGVANAGGAVIDMQSTNAQLRNWQKKRWVDGEDMCDIMTNALNRHLEDVDSASDHHEPLIRAHWSLLRLGAEGHSGWATACHVLEQSWADRVAADQVRSVAETKYEIARSRYGTLRKIKGEYVQFKRKGLEYLETLDPCECRRNWEPPKQRKPPKRPTQYERNEDGNAQHFLHLNRGNVRFVPNYPESQGGRWMLFRDGRWVVDNKETLVRHMFRRVKTRQQRDAQRRLQLAAAAVAAAGGTAAATPAQKAELAEARAWVAFALESGNKARVSNSLAQAQSFPDIALLYEELDNNPMLLPVANGVIRFHTREEVLAGAKPFEWVQDPDVIKHELVTQNTHVPYIPLREQKDHPDAEVREGYKRFWEYMNKFLRSQLGKEAWEYTLKLLGVSILGVNTKKAVFLVGLPHTGKSTLQNMMDHALGDLSIWREPAVFEDTTFKSALAEALSRRVMMVGELGQKHIDAGLFKRITGGDEVSCQLKNINKPVTLKPRCTIISGCNQAPEVPDVDEATKERFVVVPFRHQVTDEERDPNAIDDLPVQCRFAMLATLVEFASRGLVEGVHIVPDELQFETKEFVSSLSELSDFLKETVVPSPPSAWKKYARNDRLDVENPKPRWPDELCLGDRDLYKQYERWCTSNGIAPSEKLSKTKFTRKLKDSGWVQDGSWTANNQRRWLGWSFAPTVARVKRAD</sequence>
<dbReference type="InterPro" id="IPR014818">
    <property type="entry name" value="Phage/plasmid_primase_P4_C"/>
</dbReference>
<keyword evidence="1" id="KW-0547">Nucleotide-binding</keyword>
<gene>
    <name evidence="7" type="ORF">SEA_ZENON_93</name>
</gene>
<dbReference type="InterPro" id="IPR015330">
    <property type="entry name" value="DNA_primase/pol_bifunc_N"/>
</dbReference>
<dbReference type="PROSITE" id="PS51206">
    <property type="entry name" value="SF3_HELICASE_1"/>
    <property type="match status" value="1"/>
</dbReference>
<organism evidence="7 8">
    <name type="scientific">Mycobacterium phage Zenon</name>
    <dbReference type="NCBI Taxonomy" id="1983573"/>
    <lineage>
        <taxon>Viruses</taxon>
        <taxon>Duplodnaviria</taxon>
        <taxon>Heunggongvirae</taxon>
        <taxon>Uroviricota</taxon>
        <taxon>Caudoviricetes</taxon>
        <taxon>Papyrusvirus</taxon>
        <taxon>Papyrusvirus send513</taxon>
    </lineage>
</organism>
<dbReference type="Gene3D" id="3.40.50.300">
    <property type="entry name" value="P-loop containing nucleotide triphosphate hydrolases"/>
    <property type="match status" value="1"/>
</dbReference>
<name>A0A1Z1LWY1_9CAUD</name>
<dbReference type="SUPFAM" id="SSF56747">
    <property type="entry name" value="Prim-pol domain"/>
    <property type="match status" value="1"/>
</dbReference>
<keyword evidence="3" id="KW-0347">Helicase</keyword>
<evidence type="ECO:0000256" key="1">
    <source>
        <dbReference type="ARBA" id="ARBA00022741"/>
    </source>
</evidence>
<dbReference type="Pfam" id="PF09250">
    <property type="entry name" value="Prim-Pol"/>
    <property type="match status" value="1"/>
</dbReference>
<keyword evidence="4" id="KW-0067">ATP-binding</keyword>
<evidence type="ECO:0000256" key="4">
    <source>
        <dbReference type="ARBA" id="ARBA00022840"/>
    </source>
</evidence>
<dbReference type="GO" id="GO:0016787">
    <property type="term" value="F:hydrolase activity"/>
    <property type="evidence" value="ECO:0007669"/>
    <property type="project" value="UniProtKB-KW"/>
</dbReference>
<keyword evidence="2" id="KW-0378">Hydrolase</keyword>
<dbReference type="PANTHER" id="PTHR35372">
    <property type="entry name" value="ATP BINDING PROTEIN-RELATED"/>
    <property type="match status" value="1"/>
</dbReference>
<dbReference type="InterPro" id="IPR014015">
    <property type="entry name" value="Helicase_SF3_DNA-vir"/>
</dbReference>
<accession>A0A1Z1LWY1</accession>
<dbReference type="GO" id="GO:0004386">
    <property type="term" value="F:helicase activity"/>
    <property type="evidence" value="ECO:0007669"/>
    <property type="project" value="UniProtKB-KW"/>
</dbReference>
<evidence type="ECO:0000313" key="7">
    <source>
        <dbReference type="EMBL" id="ARW57178.1"/>
    </source>
</evidence>
<feature type="domain" description="SF3 helicase" evidence="6">
    <location>
        <begin position="605"/>
        <end position="760"/>
    </location>
</feature>
<dbReference type="SUPFAM" id="SSF52540">
    <property type="entry name" value="P-loop containing nucleoside triphosphate hydrolases"/>
    <property type="match status" value="1"/>
</dbReference>
<protein>
    <submittedName>
        <fullName evidence="7">DNA primase/polymerase</fullName>
    </submittedName>
</protein>
<dbReference type="InterPro" id="IPR027417">
    <property type="entry name" value="P-loop_NTPase"/>
</dbReference>
<evidence type="ECO:0000256" key="5">
    <source>
        <dbReference type="SAM" id="MobiDB-lite"/>
    </source>
</evidence>
<dbReference type="InterPro" id="IPR004968">
    <property type="entry name" value="DNA_primase/NTPase_C"/>
</dbReference>
<proteinExistence type="predicted"/>
<evidence type="ECO:0000256" key="3">
    <source>
        <dbReference type="ARBA" id="ARBA00022806"/>
    </source>
</evidence>
<dbReference type="Pfam" id="PF03288">
    <property type="entry name" value="Pox_D5"/>
    <property type="match status" value="1"/>
</dbReference>
<feature type="region of interest" description="Disordered" evidence="5">
    <location>
        <begin position="369"/>
        <end position="388"/>
    </location>
</feature>
<evidence type="ECO:0000313" key="8">
    <source>
        <dbReference type="Proteomes" id="UP000226152"/>
    </source>
</evidence>
<reference evidence="7 8" key="1">
    <citation type="submission" date="2017-04" db="EMBL/GenBank/DDBJ databases">
        <authorList>
            <person name="Beal Z."/>
            <person name="Bishop J."/>
            <person name="Caballero I.A."/>
            <person name="Carroll K."/>
            <person name="Carter B."/>
            <person name="Drexel-Harmon C."/>
            <person name="Henderson C."/>
            <person name="LaPlante K."/>
            <person name="Laytart J."/>
            <person name="Mills M."/>
            <person name="Zegers G."/>
            <person name="Page S.T."/>
            <person name="Bradley K.W."/>
            <person name="Asai D.J."/>
            <person name="Bowman C.A."/>
            <person name="Russell D.A."/>
            <person name="Pope W.H."/>
            <person name="Jacobs-Sera D."/>
            <person name="Hendrix R.W."/>
            <person name="Hatfull G.F."/>
        </authorList>
    </citation>
    <scope>NUCLEOTIDE SEQUENCE [LARGE SCALE GENOMIC DNA]</scope>
</reference>
<evidence type="ECO:0000256" key="2">
    <source>
        <dbReference type="ARBA" id="ARBA00022801"/>
    </source>
</evidence>
<dbReference type="Proteomes" id="UP000226152">
    <property type="component" value="Segment"/>
</dbReference>
<dbReference type="EMBL" id="KY969628">
    <property type="protein sequence ID" value="ARW57178.1"/>
    <property type="molecule type" value="Genomic_DNA"/>
</dbReference>
<evidence type="ECO:0000259" key="6">
    <source>
        <dbReference type="PROSITE" id="PS51206"/>
    </source>
</evidence>
<dbReference type="SMART" id="SM00943">
    <property type="entry name" value="Prim-Pol"/>
    <property type="match status" value="1"/>
</dbReference>
<dbReference type="GO" id="GO:0005524">
    <property type="term" value="F:ATP binding"/>
    <property type="evidence" value="ECO:0007669"/>
    <property type="project" value="UniProtKB-KW"/>
</dbReference>
<dbReference type="Pfam" id="PF08706">
    <property type="entry name" value="D5_N"/>
    <property type="match status" value="1"/>
</dbReference>
<dbReference type="InterPro" id="IPR051620">
    <property type="entry name" value="ORF904-like_C"/>
</dbReference>
<dbReference type="PANTHER" id="PTHR35372:SF2">
    <property type="entry name" value="SF3 HELICASE DOMAIN-CONTAINING PROTEIN"/>
    <property type="match status" value="1"/>
</dbReference>
<feature type="region of interest" description="Disordered" evidence="5">
    <location>
        <begin position="31"/>
        <end position="57"/>
    </location>
</feature>